<dbReference type="PANTHER" id="PTHR42730:SF1">
    <property type="entry name" value="2-OXOGLUTARATE SYNTHASE SUBUNIT KORC"/>
    <property type="match status" value="1"/>
</dbReference>
<dbReference type="PANTHER" id="PTHR42730">
    <property type="entry name" value="2-OXOGLUTARATE SYNTHASE SUBUNIT KORC"/>
    <property type="match status" value="1"/>
</dbReference>
<dbReference type="Pfam" id="PF01558">
    <property type="entry name" value="POR"/>
    <property type="match status" value="1"/>
</dbReference>
<feature type="domain" description="Pyruvate/ketoisovalerate oxidoreductase catalytic" evidence="2">
    <location>
        <begin position="23"/>
        <end position="187"/>
    </location>
</feature>
<organism evidence="3">
    <name type="scientific">Mesoaciditoga lauensis</name>
    <dbReference type="NCBI Taxonomy" id="1495039"/>
    <lineage>
        <taxon>Bacteria</taxon>
        <taxon>Thermotogati</taxon>
        <taxon>Thermotogota</taxon>
        <taxon>Thermotogae</taxon>
        <taxon>Mesoaciditogales</taxon>
        <taxon>Mesoaciditogaceae</taxon>
        <taxon>Mesoaciditoga</taxon>
    </lineage>
</organism>
<dbReference type="EMBL" id="DTPE01000268">
    <property type="protein sequence ID" value="HGE75789.1"/>
    <property type="molecule type" value="Genomic_DNA"/>
</dbReference>
<keyword evidence="1" id="KW-0560">Oxidoreductase</keyword>
<evidence type="ECO:0000259" key="2">
    <source>
        <dbReference type="Pfam" id="PF01558"/>
    </source>
</evidence>
<dbReference type="InterPro" id="IPR019752">
    <property type="entry name" value="Pyrv/ketoisovalerate_OxRed_cat"/>
</dbReference>
<reference evidence="3" key="1">
    <citation type="journal article" date="2020" name="mSystems">
        <title>Genome- and Community-Level Interaction Insights into Carbon Utilization and Element Cycling Functions of Hydrothermarchaeota in Hydrothermal Sediment.</title>
        <authorList>
            <person name="Zhou Z."/>
            <person name="Liu Y."/>
            <person name="Xu W."/>
            <person name="Pan J."/>
            <person name="Luo Z.H."/>
            <person name="Li M."/>
        </authorList>
    </citation>
    <scope>NUCLEOTIDE SEQUENCE [LARGE SCALE GENOMIC DNA]</scope>
    <source>
        <strain evidence="3">SpSt-966</strain>
    </source>
</reference>
<dbReference type="AlphaFoldDB" id="A0A7V3RFN0"/>
<name>A0A7V3RFN0_9BACT</name>
<evidence type="ECO:0000256" key="1">
    <source>
        <dbReference type="ARBA" id="ARBA00023002"/>
    </source>
</evidence>
<proteinExistence type="predicted"/>
<accession>A0A7V3RFN0</accession>
<dbReference type="InterPro" id="IPR002869">
    <property type="entry name" value="Pyrv_flavodox_OxRed_cen"/>
</dbReference>
<sequence>MNQNLYTSKSVEIPFSIRISGIGGQGNVLLGTILSDALVKEGRWVVQTQAYGAQVRGGLTNCDVLFFNEPIDFPQVRTFDIFFAMHDIGLKAHSKYLKSNGVLFVDSSMCGSIPQSVKVITKKIVALPITQKAEELFGRQVFANVISLGIIASTVRIVGHDALKQAISEHVPQKYLEQNLQALEEGYRLSDKVFDLREDLHVPYSKGTNLNFE</sequence>
<dbReference type="SUPFAM" id="SSF53323">
    <property type="entry name" value="Pyruvate-ferredoxin oxidoreductase, PFOR, domain III"/>
    <property type="match status" value="1"/>
</dbReference>
<dbReference type="InterPro" id="IPR052554">
    <property type="entry name" value="2-oxoglutarate_synth_KorC"/>
</dbReference>
<gene>
    <name evidence="3" type="ORF">ENX73_06680</name>
</gene>
<evidence type="ECO:0000313" key="3">
    <source>
        <dbReference type="EMBL" id="HGE75789.1"/>
    </source>
</evidence>
<protein>
    <submittedName>
        <fullName evidence="3">Pyruvate ferredoxin oxidoreductase</fullName>
    </submittedName>
</protein>
<comment type="caution">
    <text evidence="3">The sequence shown here is derived from an EMBL/GenBank/DDBJ whole genome shotgun (WGS) entry which is preliminary data.</text>
</comment>
<dbReference type="GO" id="GO:0016903">
    <property type="term" value="F:oxidoreductase activity, acting on the aldehyde or oxo group of donors"/>
    <property type="evidence" value="ECO:0007669"/>
    <property type="project" value="InterPro"/>
</dbReference>
<keyword evidence="3" id="KW-0670">Pyruvate</keyword>
<dbReference type="Gene3D" id="3.40.920.10">
    <property type="entry name" value="Pyruvate-ferredoxin oxidoreductase, PFOR, domain III"/>
    <property type="match status" value="1"/>
</dbReference>